<accession>A0A916NJ78</accession>
<dbReference type="Pfam" id="PF18175">
    <property type="entry name" value="HU-CCDC81_bac_2"/>
    <property type="match status" value="1"/>
</dbReference>
<dbReference type="Gene3D" id="3.30.70.1070">
    <property type="entry name" value="Sporulation related repeat"/>
    <property type="match status" value="1"/>
</dbReference>
<dbReference type="AlphaFoldDB" id="A0A916NJ78"/>
<evidence type="ECO:0000313" key="2">
    <source>
        <dbReference type="EMBL" id="CAG5086420.1"/>
    </source>
</evidence>
<name>A0A916NJ78_9FLAO</name>
<protein>
    <recommendedName>
        <fullName evidence="1">SPOR domain-containing protein</fullName>
    </recommendedName>
</protein>
<gene>
    <name evidence="2" type="ORF">CRYO30217_03115</name>
</gene>
<reference evidence="2" key="1">
    <citation type="submission" date="2021-04" db="EMBL/GenBank/DDBJ databases">
        <authorList>
            <person name="Rodrigo-Torres L."/>
            <person name="Arahal R. D."/>
            <person name="Lucena T."/>
        </authorList>
    </citation>
    <scope>NUCLEOTIDE SEQUENCE</scope>
    <source>
        <strain evidence="2">AS29M-1</strain>
    </source>
</reference>
<dbReference type="InterPro" id="IPR036680">
    <property type="entry name" value="SPOR-like_sf"/>
</dbReference>
<proteinExistence type="predicted"/>
<organism evidence="2 3">
    <name type="scientific">Parvicella tangerina</name>
    <dbReference type="NCBI Taxonomy" id="2829795"/>
    <lineage>
        <taxon>Bacteria</taxon>
        <taxon>Pseudomonadati</taxon>
        <taxon>Bacteroidota</taxon>
        <taxon>Flavobacteriia</taxon>
        <taxon>Flavobacteriales</taxon>
        <taxon>Parvicellaceae</taxon>
        <taxon>Parvicella</taxon>
    </lineage>
</organism>
<evidence type="ECO:0000313" key="3">
    <source>
        <dbReference type="Proteomes" id="UP000683507"/>
    </source>
</evidence>
<dbReference type="InterPro" id="IPR007730">
    <property type="entry name" value="SPOR-like_dom"/>
</dbReference>
<feature type="domain" description="SPOR" evidence="1">
    <location>
        <begin position="299"/>
        <end position="375"/>
    </location>
</feature>
<dbReference type="Pfam" id="PF05036">
    <property type="entry name" value="SPOR"/>
    <property type="match status" value="1"/>
</dbReference>
<dbReference type="SUPFAM" id="SSF110997">
    <property type="entry name" value="Sporulation related repeat"/>
    <property type="match status" value="1"/>
</dbReference>
<evidence type="ECO:0000259" key="1">
    <source>
        <dbReference type="PROSITE" id="PS51724"/>
    </source>
</evidence>
<sequence length="375" mass="42087">MPSAIEKHIIDLLHQHDCVIIPELGGLVANYTPAFADAKGNALCPPKKEFIWNRFLLHNDGLLANEIAKKEDVSYDEAVTQIADYVSVIKSSLKESKRFEFGQIGFLYVGNKGQTQFEYSGRNFLMNSFGLPLVKLEKLPVVQESLEEDVVEEKVAKVIQLEPEVDKTEEEESKVIPIASPETIEKVIVKGSKWWIAAALIPIGFYSAWIPMKTDLFKGGDNFHYSDLNPFTYDKEKGNYEMVSNLALKIDTLPPVSFEPLDAYSNRTSDVIHEENTVLSPESTYVDNEVSELEHNEVDIHLGNYFVIGGCFSNEANAEEFVKQLKEAGYDALLVDQNKGLHRVAFGQYASKEAAKVAHKEITSIGEYSAWVLKK</sequence>
<dbReference type="Proteomes" id="UP000683507">
    <property type="component" value="Chromosome"/>
</dbReference>
<dbReference type="InterPro" id="IPR041268">
    <property type="entry name" value="HU-CCDC81_bac_2"/>
</dbReference>
<dbReference type="Pfam" id="PF18174">
    <property type="entry name" value="HU-CCDC81_bac_1"/>
    <property type="match status" value="1"/>
</dbReference>
<dbReference type="RefSeq" id="WP_258543305.1">
    <property type="nucleotide sequence ID" value="NZ_OU015584.1"/>
</dbReference>
<dbReference type="EMBL" id="OU015584">
    <property type="protein sequence ID" value="CAG5086420.1"/>
    <property type="molecule type" value="Genomic_DNA"/>
</dbReference>
<dbReference type="PROSITE" id="PS51724">
    <property type="entry name" value="SPOR"/>
    <property type="match status" value="1"/>
</dbReference>
<dbReference type="GO" id="GO:0042834">
    <property type="term" value="F:peptidoglycan binding"/>
    <property type="evidence" value="ECO:0007669"/>
    <property type="project" value="InterPro"/>
</dbReference>
<dbReference type="KEGG" id="ptan:CRYO30217_03115"/>
<dbReference type="InterPro" id="IPR040495">
    <property type="entry name" value="HU-CCDC81_bac_1"/>
</dbReference>
<keyword evidence="3" id="KW-1185">Reference proteome</keyword>